<dbReference type="GO" id="GO:0003964">
    <property type="term" value="F:RNA-directed DNA polymerase activity"/>
    <property type="evidence" value="ECO:0007669"/>
    <property type="project" value="UniProtKB-KW"/>
</dbReference>
<dbReference type="SUPFAM" id="SSF56672">
    <property type="entry name" value="DNA/RNA polymerases"/>
    <property type="match status" value="2"/>
</dbReference>
<name>A0A6L2MKN5_TANCI</name>
<keyword evidence="5" id="KW-0695">RNA-directed DNA polymerase</keyword>
<keyword evidence="5" id="KW-0808">Transferase</keyword>
<feature type="domain" description="Reverse transcriptase/retrotransposon-derived protein RNase H-like" evidence="4">
    <location>
        <begin position="149"/>
        <end position="207"/>
    </location>
</feature>
<dbReference type="PANTHER" id="PTHR37984:SF5">
    <property type="entry name" value="PROTEIN NYNRIN-LIKE"/>
    <property type="match status" value="1"/>
</dbReference>
<proteinExistence type="predicted"/>
<gene>
    <name evidence="5" type="ORF">Tci_045805</name>
</gene>
<evidence type="ECO:0000256" key="2">
    <source>
        <dbReference type="SAM" id="MobiDB-lite"/>
    </source>
</evidence>
<feature type="domain" description="Reverse transcriptase" evidence="3">
    <location>
        <begin position="382"/>
        <end position="444"/>
    </location>
</feature>
<dbReference type="EMBL" id="BKCJ010006765">
    <property type="protein sequence ID" value="GEU73827.1"/>
    <property type="molecule type" value="Genomic_DNA"/>
</dbReference>
<keyword evidence="1" id="KW-0511">Multifunctional enzyme</keyword>
<dbReference type="InterPro" id="IPR041577">
    <property type="entry name" value="RT_RNaseH_2"/>
</dbReference>
<evidence type="ECO:0000313" key="5">
    <source>
        <dbReference type="EMBL" id="GEU73827.1"/>
    </source>
</evidence>
<dbReference type="PANTHER" id="PTHR37984">
    <property type="entry name" value="PROTEIN CBG26694"/>
    <property type="match status" value="1"/>
</dbReference>
<organism evidence="5">
    <name type="scientific">Tanacetum cinerariifolium</name>
    <name type="common">Dalmatian daisy</name>
    <name type="synonym">Chrysanthemum cinerariifolium</name>
    <dbReference type="NCBI Taxonomy" id="118510"/>
    <lineage>
        <taxon>Eukaryota</taxon>
        <taxon>Viridiplantae</taxon>
        <taxon>Streptophyta</taxon>
        <taxon>Embryophyta</taxon>
        <taxon>Tracheophyta</taxon>
        <taxon>Spermatophyta</taxon>
        <taxon>Magnoliopsida</taxon>
        <taxon>eudicotyledons</taxon>
        <taxon>Gunneridae</taxon>
        <taxon>Pentapetalae</taxon>
        <taxon>asterids</taxon>
        <taxon>campanulids</taxon>
        <taxon>Asterales</taxon>
        <taxon>Asteraceae</taxon>
        <taxon>Asteroideae</taxon>
        <taxon>Anthemideae</taxon>
        <taxon>Anthemidinae</taxon>
        <taxon>Tanacetum</taxon>
    </lineage>
</organism>
<dbReference type="InterPro" id="IPR000477">
    <property type="entry name" value="RT_dom"/>
</dbReference>
<evidence type="ECO:0000256" key="1">
    <source>
        <dbReference type="ARBA" id="ARBA00023268"/>
    </source>
</evidence>
<dbReference type="InterPro" id="IPR043128">
    <property type="entry name" value="Rev_trsase/Diguanyl_cyclase"/>
</dbReference>
<dbReference type="Gene3D" id="3.30.70.270">
    <property type="match status" value="1"/>
</dbReference>
<sequence length="560" mass="64509">MIDVFNRKITLRVGDDEVIFDVDHSIKKPPTEDDECYGIDALDEMINVETQELLRNDQDESGIDSDFGTPIQRIDPDNMPYLVTQEIMRSDEVKSEHLYSASANEIDEKKPQLKDLPHHLEYAYLHGDKSFPIIISSKLSEKEKILLFDFAVGAVLGQRIDGKFKSLYYASKTVNNSQEHYATTEKELIAVVFSFAKFCWVFTEEEITDEFLDEHLMMFKAKPNEDKSWMTRIDTFYRIPEIGFCMFFLYVAHDLAGKEIDNIVIMEYLVKISKKVRILKLKRRHLKIIVLTSYMSFKREASESKTSMLIEKDRRSVKIALEGKITFSRIPIPDSEGMTSTGREESQGRTKEEGEPEDTVQPPPNPPEKALKQLKKLRERMNTLKGQMGRNLEAYVDDMVIKSKTEPKMIKDVEETLLRLKKGNIKLNPQKCSFKMEEGKFLRYIVTFEGIRANSEKAKAVINMPSPRNLKQMQRLSDKLPALNRFLSKAAKKALPCLDTLKKSLKKEDKLVVYLSVNNKAVSAILLVERHGRQAPIHYVNRTLQGAKINYPPMDMSLDD</sequence>
<accession>A0A6L2MKN5</accession>
<comment type="caution">
    <text evidence="5">The sequence shown here is derived from an EMBL/GenBank/DDBJ whole genome shotgun (WGS) entry which is preliminary data.</text>
</comment>
<keyword evidence="5" id="KW-0548">Nucleotidyltransferase</keyword>
<dbReference type="InterPro" id="IPR043502">
    <property type="entry name" value="DNA/RNA_pol_sf"/>
</dbReference>
<evidence type="ECO:0000259" key="4">
    <source>
        <dbReference type="Pfam" id="PF17919"/>
    </source>
</evidence>
<feature type="compositionally biased region" description="Basic and acidic residues" evidence="2">
    <location>
        <begin position="342"/>
        <end position="353"/>
    </location>
</feature>
<dbReference type="Pfam" id="PF00078">
    <property type="entry name" value="RVT_1"/>
    <property type="match status" value="1"/>
</dbReference>
<protein>
    <submittedName>
        <fullName evidence="5">Reverse transcriptase domain-containing protein</fullName>
    </submittedName>
</protein>
<dbReference type="Pfam" id="PF17919">
    <property type="entry name" value="RT_RNaseH_2"/>
    <property type="match status" value="1"/>
</dbReference>
<dbReference type="AlphaFoldDB" id="A0A6L2MKN5"/>
<evidence type="ECO:0000259" key="3">
    <source>
        <dbReference type="Pfam" id="PF00078"/>
    </source>
</evidence>
<feature type="region of interest" description="Disordered" evidence="2">
    <location>
        <begin position="330"/>
        <end position="369"/>
    </location>
</feature>
<dbReference type="InterPro" id="IPR050951">
    <property type="entry name" value="Retrovirus_Pol_polyprotein"/>
</dbReference>
<reference evidence="5" key="1">
    <citation type="journal article" date="2019" name="Sci. Rep.">
        <title>Draft genome of Tanacetum cinerariifolium, the natural source of mosquito coil.</title>
        <authorList>
            <person name="Yamashiro T."/>
            <person name="Shiraishi A."/>
            <person name="Satake H."/>
            <person name="Nakayama K."/>
        </authorList>
    </citation>
    <scope>NUCLEOTIDE SEQUENCE</scope>
</reference>